<comment type="catalytic activity">
    <reaction evidence="2">
        <text>alpha,alpha-trehalose 6-phosphate + H2O = alpha,alpha-trehalose + phosphate</text>
        <dbReference type="Rhea" id="RHEA:23420"/>
        <dbReference type="ChEBI" id="CHEBI:15377"/>
        <dbReference type="ChEBI" id="CHEBI:16551"/>
        <dbReference type="ChEBI" id="CHEBI:43474"/>
        <dbReference type="ChEBI" id="CHEBI:58429"/>
        <dbReference type="EC" id="3.1.3.12"/>
    </reaction>
</comment>
<comment type="pathway">
    <text evidence="2">Glycan biosynthesis; trehalose biosynthesis.</text>
</comment>
<sequence>MEYALSRSARQLLAQLSCERTLYAFDFDGTLSPIVSNPDHAVMSRRTRGLLTCLAAARPCIVVSGRGRADLMQRVSGVGLAQAIGNHGAETSEASRAPRRRIAQWKAALEPALRDLPGVWVEDKDLSLAVHYRQAPKSSDARCRILAAARTLPHARVFGGKRVVNLVLDTAPHKGQALAAERDRLGCDWVLYVGDDKTDEDAFALCGNIVPVRIGVSQRSHARYYLRTQREIDRLLAVLVRKTKAVENALVGHTVSPADQPQGQL</sequence>
<gene>
    <name evidence="3" type="ordered locus">Acid_1155</name>
</gene>
<dbReference type="PANTHER" id="PTHR43768">
    <property type="entry name" value="TREHALOSE 6-PHOSPHATE PHOSPHATASE"/>
    <property type="match status" value="1"/>
</dbReference>
<dbReference type="GO" id="GO:0005992">
    <property type="term" value="P:trehalose biosynthetic process"/>
    <property type="evidence" value="ECO:0007669"/>
    <property type="project" value="UniProtKB-UniPathway"/>
</dbReference>
<dbReference type="Pfam" id="PF02358">
    <property type="entry name" value="Trehalose_PPase"/>
    <property type="match status" value="1"/>
</dbReference>
<evidence type="ECO:0000313" key="3">
    <source>
        <dbReference type="EMBL" id="ABJ82149.1"/>
    </source>
</evidence>
<comment type="similarity">
    <text evidence="2">Belongs to the trehalose phosphatase family.</text>
</comment>
<reference evidence="3" key="1">
    <citation type="submission" date="2006-10" db="EMBL/GenBank/DDBJ databases">
        <title>Complete sequence of Solibacter usitatus Ellin6076.</title>
        <authorList>
            <consortium name="US DOE Joint Genome Institute"/>
            <person name="Copeland A."/>
            <person name="Lucas S."/>
            <person name="Lapidus A."/>
            <person name="Barry K."/>
            <person name="Detter J.C."/>
            <person name="Glavina del Rio T."/>
            <person name="Hammon N."/>
            <person name="Israni S."/>
            <person name="Dalin E."/>
            <person name="Tice H."/>
            <person name="Pitluck S."/>
            <person name="Thompson L.S."/>
            <person name="Brettin T."/>
            <person name="Bruce D."/>
            <person name="Han C."/>
            <person name="Tapia R."/>
            <person name="Gilna P."/>
            <person name="Schmutz J."/>
            <person name="Larimer F."/>
            <person name="Land M."/>
            <person name="Hauser L."/>
            <person name="Kyrpides N."/>
            <person name="Mikhailova N."/>
            <person name="Janssen P.H."/>
            <person name="Kuske C.R."/>
            <person name="Richardson P."/>
        </authorList>
    </citation>
    <scope>NUCLEOTIDE SEQUENCE</scope>
    <source>
        <strain evidence="3">Ellin6076</strain>
    </source>
</reference>
<dbReference type="Gene3D" id="3.30.70.1020">
    <property type="entry name" value="Trehalose-6-phosphate phosphatase related protein, domain 2"/>
    <property type="match status" value="1"/>
</dbReference>
<keyword evidence="2" id="KW-0479">Metal-binding</keyword>
<dbReference type="eggNOG" id="COG1877">
    <property type="taxonomic scope" value="Bacteria"/>
</dbReference>
<evidence type="ECO:0000256" key="1">
    <source>
        <dbReference type="ARBA" id="ARBA00022801"/>
    </source>
</evidence>
<dbReference type="STRING" id="234267.Acid_1155"/>
<dbReference type="EC" id="3.1.3.12" evidence="2"/>
<dbReference type="InParanoid" id="Q029X7"/>
<dbReference type="InterPro" id="IPR036412">
    <property type="entry name" value="HAD-like_sf"/>
</dbReference>
<dbReference type="InterPro" id="IPR023214">
    <property type="entry name" value="HAD_sf"/>
</dbReference>
<dbReference type="UniPathway" id="UPA00299"/>
<dbReference type="OrthoDB" id="9797743at2"/>
<dbReference type="FunCoup" id="Q029X7">
    <property type="interactions" value="68"/>
</dbReference>
<comment type="function">
    <text evidence="2">Removes the phosphate from trehalose 6-phosphate to produce free trehalose.</text>
</comment>
<keyword evidence="1 2" id="KW-0378">Hydrolase</keyword>
<keyword evidence="2" id="KW-0460">Magnesium</keyword>
<dbReference type="NCBIfam" id="TIGR00685">
    <property type="entry name" value="T6PP"/>
    <property type="match status" value="1"/>
</dbReference>
<dbReference type="GO" id="GO:0004805">
    <property type="term" value="F:trehalose-phosphatase activity"/>
    <property type="evidence" value="ECO:0007669"/>
    <property type="project" value="UniProtKB-EC"/>
</dbReference>
<dbReference type="GO" id="GO:0046872">
    <property type="term" value="F:metal ion binding"/>
    <property type="evidence" value="ECO:0007669"/>
    <property type="project" value="UniProtKB-KW"/>
</dbReference>
<organism evidence="3">
    <name type="scientific">Solibacter usitatus (strain Ellin6076)</name>
    <dbReference type="NCBI Taxonomy" id="234267"/>
    <lineage>
        <taxon>Bacteria</taxon>
        <taxon>Pseudomonadati</taxon>
        <taxon>Acidobacteriota</taxon>
        <taxon>Terriglobia</taxon>
        <taxon>Bryobacterales</taxon>
        <taxon>Solibacteraceae</taxon>
        <taxon>Candidatus Solibacter</taxon>
    </lineage>
</organism>
<dbReference type="HOGENOM" id="CLU_037265_2_1_0"/>
<dbReference type="Gene3D" id="3.40.50.1000">
    <property type="entry name" value="HAD superfamily/HAD-like"/>
    <property type="match status" value="1"/>
</dbReference>
<protein>
    <recommendedName>
        <fullName evidence="2">Trehalose 6-phosphate phosphatase</fullName>
        <ecNumber evidence="2">3.1.3.12</ecNumber>
    </recommendedName>
</protein>
<evidence type="ECO:0000256" key="2">
    <source>
        <dbReference type="RuleBase" id="RU361117"/>
    </source>
</evidence>
<dbReference type="SUPFAM" id="SSF56784">
    <property type="entry name" value="HAD-like"/>
    <property type="match status" value="1"/>
</dbReference>
<dbReference type="PANTHER" id="PTHR43768:SF3">
    <property type="entry name" value="TREHALOSE 6-PHOSPHATE PHOSPHATASE"/>
    <property type="match status" value="1"/>
</dbReference>
<dbReference type="KEGG" id="sus:Acid_1155"/>
<dbReference type="EMBL" id="CP000473">
    <property type="protein sequence ID" value="ABJ82149.1"/>
    <property type="molecule type" value="Genomic_DNA"/>
</dbReference>
<comment type="cofactor">
    <cofactor evidence="2">
        <name>Mg(2+)</name>
        <dbReference type="ChEBI" id="CHEBI:18420"/>
    </cofactor>
</comment>
<dbReference type="InterPro" id="IPR003337">
    <property type="entry name" value="Trehalose_PPase"/>
</dbReference>
<accession>Q029X7</accession>
<proteinExistence type="inferred from homology"/>
<dbReference type="InterPro" id="IPR044651">
    <property type="entry name" value="OTSB-like"/>
</dbReference>
<name>Q029X7_SOLUE</name>
<dbReference type="AlphaFoldDB" id="Q029X7"/>